<feature type="chain" id="PRO_5021414610" evidence="9">
    <location>
        <begin position="20"/>
        <end position="435"/>
    </location>
</feature>
<keyword evidence="11" id="KW-1185">Reference proteome</keyword>
<keyword evidence="5" id="KW-0812">Transmembrane</keyword>
<evidence type="ECO:0000256" key="6">
    <source>
        <dbReference type="ARBA" id="ARBA00023136"/>
    </source>
</evidence>
<dbReference type="GO" id="GO:0015288">
    <property type="term" value="F:porin activity"/>
    <property type="evidence" value="ECO:0007669"/>
    <property type="project" value="TreeGrafter"/>
</dbReference>
<keyword evidence="7" id="KW-0998">Cell outer membrane</keyword>
<keyword evidence="8" id="KW-0175">Coiled coil</keyword>
<evidence type="ECO:0000256" key="5">
    <source>
        <dbReference type="ARBA" id="ARBA00022692"/>
    </source>
</evidence>
<keyword evidence="4" id="KW-1134">Transmembrane beta strand</keyword>
<evidence type="ECO:0000256" key="9">
    <source>
        <dbReference type="SAM" id="SignalP"/>
    </source>
</evidence>
<dbReference type="RefSeq" id="WP_141420550.1">
    <property type="nucleotide sequence ID" value="NZ_VIAR01000002.1"/>
</dbReference>
<dbReference type="InterPro" id="IPR003423">
    <property type="entry name" value="OMP_efflux"/>
</dbReference>
<dbReference type="SUPFAM" id="SSF56954">
    <property type="entry name" value="Outer membrane efflux proteins (OEP)"/>
    <property type="match status" value="1"/>
</dbReference>
<dbReference type="PANTHER" id="PTHR30026:SF21">
    <property type="entry name" value="SLR1270 PROTEIN"/>
    <property type="match status" value="1"/>
</dbReference>
<proteinExistence type="inferred from homology"/>
<dbReference type="PANTHER" id="PTHR30026">
    <property type="entry name" value="OUTER MEMBRANE PROTEIN TOLC"/>
    <property type="match status" value="1"/>
</dbReference>
<protein>
    <submittedName>
        <fullName evidence="10">TolC family protein</fullName>
    </submittedName>
</protein>
<dbReference type="GO" id="GO:1990281">
    <property type="term" value="C:efflux pump complex"/>
    <property type="evidence" value="ECO:0007669"/>
    <property type="project" value="TreeGrafter"/>
</dbReference>
<evidence type="ECO:0000313" key="10">
    <source>
        <dbReference type="EMBL" id="TQD40020.1"/>
    </source>
</evidence>
<evidence type="ECO:0000256" key="2">
    <source>
        <dbReference type="ARBA" id="ARBA00007613"/>
    </source>
</evidence>
<feature type="coiled-coil region" evidence="8">
    <location>
        <begin position="330"/>
        <end position="382"/>
    </location>
</feature>
<name>A0A507ZR00_9FLAO</name>
<evidence type="ECO:0000256" key="7">
    <source>
        <dbReference type="ARBA" id="ARBA00023237"/>
    </source>
</evidence>
<dbReference type="Gene3D" id="1.20.1600.10">
    <property type="entry name" value="Outer membrane efflux proteins (OEP)"/>
    <property type="match status" value="1"/>
</dbReference>
<dbReference type="AlphaFoldDB" id="A0A507ZR00"/>
<dbReference type="Proteomes" id="UP000317169">
    <property type="component" value="Unassembled WGS sequence"/>
</dbReference>
<organism evidence="10 11">
    <name type="scientific">Haloflavibacter putidus</name>
    <dbReference type="NCBI Taxonomy" id="2576776"/>
    <lineage>
        <taxon>Bacteria</taxon>
        <taxon>Pseudomonadati</taxon>
        <taxon>Bacteroidota</taxon>
        <taxon>Flavobacteriia</taxon>
        <taxon>Flavobacteriales</taxon>
        <taxon>Flavobacteriaceae</taxon>
        <taxon>Haloflavibacter</taxon>
    </lineage>
</organism>
<feature type="signal peptide" evidence="9">
    <location>
        <begin position="1"/>
        <end position="19"/>
    </location>
</feature>
<dbReference type="EMBL" id="VIAR01000002">
    <property type="protein sequence ID" value="TQD40020.1"/>
    <property type="molecule type" value="Genomic_DNA"/>
</dbReference>
<dbReference type="GO" id="GO:0009279">
    <property type="term" value="C:cell outer membrane"/>
    <property type="evidence" value="ECO:0007669"/>
    <property type="project" value="UniProtKB-SubCell"/>
</dbReference>
<reference evidence="10 11" key="1">
    <citation type="submission" date="2019-06" db="EMBL/GenBank/DDBJ databases">
        <title>Flavibacter putida gen. nov., sp. nov., a novel marine bacterium of the family Flavobacteriaceae isolated from coastal seawater.</title>
        <authorList>
            <person name="Feng X."/>
        </authorList>
    </citation>
    <scope>NUCLEOTIDE SEQUENCE [LARGE SCALE GENOMIC DNA]</scope>
    <source>
        <strain evidence="10 11">PLHSN227</strain>
    </source>
</reference>
<gene>
    <name evidence="10" type="ORF">FKR84_02160</name>
</gene>
<keyword evidence="3" id="KW-0813">Transport</keyword>
<comment type="subcellular location">
    <subcellularLocation>
        <location evidence="1">Cell outer membrane</location>
    </subcellularLocation>
</comment>
<evidence type="ECO:0000256" key="1">
    <source>
        <dbReference type="ARBA" id="ARBA00004442"/>
    </source>
</evidence>
<comment type="caution">
    <text evidence="10">The sequence shown here is derived from an EMBL/GenBank/DDBJ whole genome shotgun (WGS) entry which is preliminary data.</text>
</comment>
<evidence type="ECO:0000256" key="4">
    <source>
        <dbReference type="ARBA" id="ARBA00022452"/>
    </source>
</evidence>
<dbReference type="GO" id="GO:0015562">
    <property type="term" value="F:efflux transmembrane transporter activity"/>
    <property type="evidence" value="ECO:0007669"/>
    <property type="project" value="InterPro"/>
</dbReference>
<evidence type="ECO:0000256" key="8">
    <source>
        <dbReference type="SAM" id="Coils"/>
    </source>
</evidence>
<keyword evidence="6" id="KW-0472">Membrane</keyword>
<feature type="coiled-coil region" evidence="8">
    <location>
        <begin position="168"/>
        <end position="226"/>
    </location>
</feature>
<keyword evidence="9" id="KW-0732">Signal</keyword>
<sequence>MRGSLFIILIILAGLRTQAQNIQSLTKAEVLQKAKTDNTQIKIAEKDVLAAKAAYQQTAAVFLPQIKASHTGMATTNPLMAFGSKLNQEILTQADFNPSTLNNPSQIEDFQTKVEVQMPLLNLDGIYQRKAAKSAWQANQLQQQRTAQYISLQVEQAYMQLQLAYKTKNLIKKSLAVAEENLRVAEDNQEAGYLQQADVLMVNMRVTELKNKLQFAKSNIQNASNYLSVLMNEPADIQFKPTDSLEMVQTLSEVSGNLENRPDILAMQRASEAQKQQYKASKMNFLPRLNAFGSYEWHDDEIFQAGANGYLFGAELSWNLFEGGKRFGKTKETKARFEKARLEAEQYKNNSQLELQKARRQKADIKNQVNLAKMAIDQAKEALRIRSNRFEEGLEKTTELLQAEVLYAEKQLEYFQSIYNYNYAAAYLRFLTNNL</sequence>
<dbReference type="Pfam" id="PF02321">
    <property type="entry name" value="OEP"/>
    <property type="match status" value="2"/>
</dbReference>
<evidence type="ECO:0000256" key="3">
    <source>
        <dbReference type="ARBA" id="ARBA00022448"/>
    </source>
</evidence>
<evidence type="ECO:0000313" key="11">
    <source>
        <dbReference type="Proteomes" id="UP000317169"/>
    </source>
</evidence>
<dbReference type="OrthoDB" id="13803at2"/>
<dbReference type="InterPro" id="IPR051906">
    <property type="entry name" value="TolC-like"/>
</dbReference>
<accession>A0A507ZR00</accession>
<comment type="similarity">
    <text evidence="2">Belongs to the outer membrane factor (OMF) (TC 1.B.17) family.</text>
</comment>